<comment type="caution">
    <text evidence="1">The sequence shown here is derived from an EMBL/GenBank/DDBJ whole genome shotgun (WGS) entry which is preliminary data.</text>
</comment>
<accession>A0ABS9NPN3</accession>
<name>A0ABS9NPN3_9NEIS</name>
<dbReference type="RefSeq" id="WP_238748273.1">
    <property type="nucleotide sequence ID" value="NZ_JAKOOW010000034.1"/>
</dbReference>
<reference evidence="1 2" key="1">
    <citation type="submission" date="2022-02" db="EMBL/GenBank/DDBJ databases">
        <title>Genome sequence data of Kingella unionensis sp. nov. strain CICC 24913 (CCUG 75125).</title>
        <authorList>
            <person name="Xiao M."/>
        </authorList>
    </citation>
    <scope>NUCLEOTIDE SEQUENCE [LARGE SCALE GENOMIC DNA]</scope>
    <source>
        <strain evidence="1 2">CICC 24913</strain>
    </source>
</reference>
<feature type="non-terminal residue" evidence="1">
    <location>
        <position position="70"/>
    </location>
</feature>
<organism evidence="1 2">
    <name type="scientific">Kingella pumchi</name>
    <dbReference type="NCBI Taxonomy" id="2779506"/>
    <lineage>
        <taxon>Bacteria</taxon>
        <taxon>Pseudomonadati</taxon>
        <taxon>Pseudomonadota</taxon>
        <taxon>Betaproteobacteria</taxon>
        <taxon>Neisseriales</taxon>
        <taxon>Neisseriaceae</taxon>
        <taxon>Kingella</taxon>
    </lineage>
</organism>
<evidence type="ECO:0000313" key="1">
    <source>
        <dbReference type="EMBL" id="MCG6504737.1"/>
    </source>
</evidence>
<evidence type="ECO:0000313" key="2">
    <source>
        <dbReference type="Proteomes" id="UP001298424"/>
    </source>
</evidence>
<sequence length="70" mass="7715">MAIDVKTYAQLAARVYDKKQKENKMTLPAGFEEVHWRDDDASGFSAGVYRSADGKQVVVSFTGTNARTVS</sequence>
<protein>
    <submittedName>
        <fullName evidence="1">Uncharacterized protein</fullName>
    </submittedName>
</protein>
<dbReference type="EMBL" id="JAKOOW010000034">
    <property type="protein sequence ID" value="MCG6504737.1"/>
    <property type="molecule type" value="Genomic_DNA"/>
</dbReference>
<proteinExistence type="predicted"/>
<dbReference type="Proteomes" id="UP001298424">
    <property type="component" value="Unassembled WGS sequence"/>
</dbReference>
<keyword evidence="2" id="KW-1185">Reference proteome</keyword>
<gene>
    <name evidence="1" type="ORF">MB824_09530</name>
</gene>